<dbReference type="GO" id="GO:0005345">
    <property type="term" value="F:purine nucleobase transmembrane transporter activity"/>
    <property type="evidence" value="ECO:0007669"/>
    <property type="project" value="TreeGrafter"/>
</dbReference>
<accession>A0AAP9S9X8</accession>
<dbReference type="InterPro" id="IPR045018">
    <property type="entry name" value="Azg-like"/>
</dbReference>
<dbReference type="Proteomes" id="UP000719916">
    <property type="component" value="Unassembled WGS sequence"/>
</dbReference>
<evidence type="ECO:0000313" key="10">
    <source>
        <dbReference type="Proteomes" id="UP000501069"/>
    </source>
</evidence>
<reference evidence="8 11" key="2">
    <citation type="journal article" date="2020" name="Cell Host Microbe">
        <title>Functional and Genomic Variation between Human-Derived Isolates of Lachnospiraceae Reveals Inter- and Intra-Species Diversity.</title>
        <authorList>
            <person name="Sorbara M.T."/>
            <person name="Littmann E.R."/>
            <person name="Fontana E."/>
            <person name="Moody T.U."/>
            <person name="Kohout C.E."/>
            <person name="Gjonbalaj M."/>
            <person name="Eaton V."/>
            <person name="Seok R."/>
            <person name="Leiner I.M."/>
            <person name="Pamer E.G."/>
        </authorList>
    </citation>
    <scope>NUCLEOTIDE SEQUENCE [LARGE SCALE GENOMIC DNA]</scope>
    <source>
        <strain evidence="8 11">MSK.2.26</strain>
    </source>
</reference>
<dbReference type="AlphaFoldDB" id="A0AAP9S9X8"/>
<evidence type="ECO:0000256" key="4">
    <source>
        <dbReference type="ARBA" id="ARBA00022692"/>
    </source>
</evidence>
<evidence type="ECO:0000313" key="9">
    <source>
        <dbReference type="EMBL" id="QIX94122.1"/>
    </source>
</evidence>
<dbReference type="GO" id="GO:0012505">
    <property type="term" value="C:endomembrane system"/>
    <property type="evidence" value="ECO:0007669"/>
    <property type="project" value="UniProtKB-SubCell"/>
</dbReference>
<feature type="transmembrane region" description="Helical" evidence="7">
    <location>
        <begin position="126"/>
        <end position="149"/>
    </location>
</feature>
<dbReference type="PANTHER" id="PTHR43337">
    <property type="entry name" value="XANTHINE/URACIL PERMEASE C887.17-RELATED"/>
    <property type="match status" value="1"/>
</dbReference>
<sequence length="172" mass="18317">MFGVRDLIVKAIPKNIKVAIGSAIGFYIAYLGFKNLGIGIFTNGIGMGNFMEPAIFIALLGLILIAILTAYRVKGAILTGIITVTVMGIPLGVTTLPDTFIKMPDFSSWGNIVFSFDFKGLLSFQAIIYVFIAFCGDFFSTLGTVLGAAGKAGMLDEDGNMPGMPMSILRVL</sequence>
<evidence type="ECO:0000256" key="1">
    <source>
        <dbReference type="ARBA" id="ARBA00004127"/>
    </source>
</evidence>
<protein>
    <submittedName>
        <fullName evidence="9">Uncharacterized protein</fullName>
    </submittedName>
</protein>
<dbReference type="InterPro" id="IPR006043">
    <property type="entry name" value="NCS2"/>
</dbReference>
<dbReference type="Proteomes" id="UP000501069">
    <property type="component" value="Chromosome"/>
</dbReference>
<dbReference type="Pfam" id="PF00860">
    <property type="entry name" value="Xan_ur_permease"/>
    <property type="match status" value="1"/>
</dbReference>
<dbReference type="EMBL" id="CP050964">
    <property type="protein sequence ID" value="QIX94122.1"/>
    <property type="molecule type" value="Genomic_DNA"/>
</dbReference>
<feature type="transmembrane region" description="Helical" evidence="7">
    <location>
        <begin position="15"/>
        <end position="33"/>
    </location>
</feature>
<evidence type="ECO:0000313" key="11">
    <source>
        <dbReference type="Proteomes" id="UP000719916"/>
    </source>
</evidence>
<evidence type="ECO:0000256" key="5">
    <source>
        <dbReference type="ARBA" id="ARBA00022989"/>
    </source>
</evidence>
<evidence type="ECO:0000256" key="7">
    <source>
        <dbReference type="SAM" id="Phobius"/>
    </source>
</evidence>
<evidence type="ECO:0000256" key="3">
    <source>
        <dbReference type="ARBA" id="ARBA00022448"/>
    </source>
</evidence>
<dbReference type="PANTHER" id="PTHR43337:SF1">
    <property type="entry name" value="XANTHINE_URACIL PERMEASE C887.17-RELATED"/>
    <property type="match status" value="1"/>
</dbReference>
<dbReference type="EMBL" id="JAAISW010000024">
    <property type="protein sequence ID" value="NSJ44815.1"/>
    <property type="molecule type" value="Genomic_DNA"/>
</dbReference>
<comment type="similarity">
    <text evidence="2">Belongs to the nucleobase:cation symporter-2 (NCS2) (TC 2.A.40) family. Azg-like subfamily.</text>
</comment>
<evidence type="ECO:0000256" key="2">
    <source>
        <dbReference type="ARBA" id="ARBA00005697"/>
    </source>
</evidence>
<keyword evidence="3" id="KW-0813">Transport</keyword>
<reference evidence="9 10" key="1">
    <citation type="submission" date="2019-11" db="EMBL/GenBank/DDBJ databases">
        <title>FDA dAtabase for Regulatory Grade micrObial Sequences (FDA-ARGOS): Supporting development and validation of Infectious Disease Dx tests.</title>
        <authorList>
            <person name="Turner S."/>
            <person name="Byrd R."/>
            <person name="Tallon L."/>
            <person name="Sadzewicz L."/>
            <person name="Vavikolanu K."/>
            <person name="Mehta A."/>
            <person name="Aluvathingal J."/>
            <person name="Nadendla S."/>
            <person name="Myers T."/>
            <person name="Yan Y."/>
            <person name="Sichtig H."/>
        </authorList>
    </citation>
    <scope>NUCLEOTIDE SEQUENCE [LARGE SCALE GENOMIC DNA]</scope>
    <source>
        <strain evidence="9 10">FDAARGOS_739</strain>
    </source>
</reference>
<comment type="subcellular location">
    <subcellularLocation>
        <location evidence="1">Endomembrane system</location>
        <topology evidence="1">Multi-pass membrane protein</topology>
    </subcellularLocation>
</comment>
<evidence type="ECO:0000313" key="8">
    <source>
        <dbReference type="EMBL" id="NSJ44815.1"/>
    </source>
</evidence>
<gene>
    <name evidence="9" type="ORF">FOC47_21075</name>
    <name evidence="8" type="ORF">G5B26_14745</name>
</gene>
<dbReference type="GO" id="GO:0005886">
    <property type="term" value="C:plasma membrane"/>
    <property type="evidence" value="ECO:0007669"/>
    <property type="project" value="TreeGrafter"/>
</dbReference>
<name>A0AAP9S9X8_9FIRM</name>
<reference evidence="8" key="3">
    <citation type="submission" date="2020-02" db="EMBL/GenBank/DDBJ databases">
        <authorList>
            <person name="Littmann E."/>
            <person name="Sorbara M."/>
        </authorList>
    </citation>
    <scope>NUCLEOTIDE SEQUENCE</scope>
    <source>
        <strain evidence="8">MSK.2.26</strain>
    </source>
</reference>
<evidence type="ECO:0000256" key="6">
    <source>
        <dbReference type="ARBA" id="ARBA00023136"/>
    </source>
</evidence>
<keyword evidence="5 7" id="KW-1133">Transmembrane helix</keyword>
<keyword evidence="4 7" id="KW-0812">Transmembrane</keyword>
<keyword evidence="6 7" id="KW-0472">Membrane</keyword>
<organism evidence="9 10">
    <name type="scientific">Enterocloster clostridioformis</name>
    <dbReference type="NCBI Taxonomy" id="1531"/>
    <lineage>
        <taxon>Bacteria</taxon>
        <taxon>Bacillati</taxon>
        <taxon>Bacillota</taxon>
        <taxon>Clostridia</taxon>
        <taxon>Lachnospirales</taxon>
        <taxon>Lachnospiraceae</taxon>
        <taxon>Enterocloster</taxon>
    </lineage>
</organism>
<feature type="transmembrane region" description="Helical" evidence="7">
    <location>
        <begin position="53"/>
        <end position="71"/>
    </location>
</feature>
<proteinExistence type="inferred from homology"/>
<feature type="transmembrane region" description="Helical" evidence="7">
    <location>
        <begin position="76"/>
        <end position="96"/>
    </location>
</feature>